<organism evidence="4 5">
    <name type="scientific">Cymbomonas tetramitiformis</name>
    <dbReference type="NCBI Taxonomy" id="36881"/>
    <lineage>
        <taxon>Eukaryota</taxon>
        <taxon>Viridiplantae</taxon>
        <taxon>Chlorophyta</taxon>
        <taxon>Pyramimonadophyceae</taxon>
        <taxon>Pyramimonadales</taxon>
        <taxon>Pyramimonadaceae</taxon>
        <taxon>Cymbomonas</taxon>
    </lineage>
</organism>
<dbReference type="PANTHER" id="PTHR35527:SF2">
    <property type="entry name" value="HYDROLASE"/>
    <property type="match status" value="1"/>
</dbReference>
<evidence type="ECO:0000256" key="1">
    <source>
        <dbReference type="ARBA" id="ARBA00006625"/>
    </source>
</evidence>
<sequence length="251" mass="27953">MEFEAHLAGQSLSQMWTVNVHPRDEIVQRADGGFFKNLYGWVGIDLLNTTSEGMNEHGLTASAQTFRGSQYQSQEQGYKAVYSLNMVPWLLGNFKSVDEVVAALGDVRIVQGPESFEKLSPGSTHNHWTIVDKDGRRIILEYVKGLPQVHNDTVGIFTNDPVYDFHLQNVNQYAFLSDQWPSDLGEFTAQTEVGTVPQVVGHGFNLRGLPGDYSPASRFIRMFYLKQFSTRSAPPADETAAIEIVTGINPP</sequence>
<evidence type="ECO:0000259" key="3">
    <source>
        <dbReference type="Pfam" id="PF02275"/>
    </source>
</evidence>
<evidence type="ECO:0000313" key="5">
    <source>
        <dbReference type="Proteomes" id="UP001190700"/>
    </source>
</evidence>
<evidence type="ECO:0000313" key="4">
    <source>
        <dbReference type="EMBL" id="KAK3240036.1"/>
    </source>
</evidence>
<dbReference type="SUPFAM" id="SSF56235">
    <property type="entry name" value="N-terminal nucleophile aminohydrolases (Ntn hydrolases)"/>
    <property type="match status" value="1"/>
</dbReference>
<feature type="domain" description="Choloylglycine hydrolase/NAAA C-terminal" evidence="3">
    <location>
        <begin position="17"/>
        <end position="232"/>
    </location>
</feature>
<dbReference type="GO" id="GO:0016787">
    <property type="term" value="F:hydrolase activity"/>
    <property type="evidence" value="ECO:0007669"/>
    <property type="project" value="UniProtKB-KW"/>
</dbReference>
<dbReference type="InterPro" id="IPR029132">
    <property type="entry name" value="CBAH/NAAA_C"/>
</dbReference>
<dbReference type="EMBL" id="LGRX02033755">
    <property type="protein sequence ID" value="KAK3240036.1"/>
    <property type="molecule type" value="Genomic_DNA"/>
</dbReference>
<dbReference type="Gene3D" id="3.60.60.10">
    <property type="entry name" value="Penicillin V Acylase, Chain A"/>
    <property type="match status" value="1"/>
</dbReference>
<evidence type="ECO:0000256" key="2">
    <source>
        <dbReference type="ARBA" id="ARBA00022801"/>
    </source>
</evidence>
<dbReference type="InterPro" id="IPR052193">
    <property type="entry name" value="Peptidase_C59"/>
</dbReference>
<accession>A0AAE0ETH7</accession>
<dbReference type="AlphaFoldDB" id="A0AAE0ETH7"/>
<dbReference type="PANTHER" id="PTHR35527">
    <property type="entry name" value="CHOLOYLGLYCINE HYDROLASE"/>
    <property type="match status" value="1"/>
</dbReference>
<dbReference type="InterPro" id="IPR029055">
    <property type="entry name" value="Ntn_hydrolases_N"/>
</dbReference>
<comment type="similarity">
    <text evidence="1">Belongs to the peptidase C59 family.</text>
</comment>
<proteinExistence type="inferred from homology"/>
<dbReference type="Proteomes" id="UP001190700">
    <property type="component" value="Unassembled WGS sequence"/>
</dbReference>
<comment type="caution">
    <text evidence="4">The sequence shown here is derived from an EMBL/GenBank/DDBJ whole genome shotgun (WGS) entry which is preliminary data.</text>
</comment>
<keyword evidence="5" id="KW-1185">Reference proteome</keyword>
<protein>
    <recommendedName>
        <fullName evidence="3">Choloylglycine hydrolase/NAAA C-terminal domain-containing protein</fullName>
    </recommendedName>
</protein>
<name>A0AAE0ETH7_9CHLO</name>
<dbReference type="Pfam" id="PF02275">
    <property type="entry name" value="CBAH"/>
    <property type="match status" value="1"/>
</dbReference>
<reference evidence="4 5" key="1">
    <citation type="journal article" date="2015" name="Genome Biol. Evol.">
        <title>Comparative Genomics of a Bacterivorous Green Alga Reveals Evolutionary Causalities and Consequences of Phago-Mixotrophic Mode of Nutrition.</title>
        <authorList>
            <person name="Burns J.A."/>
            <person name="Paasch A."/>
            <person name="Narechania A."/>
            <person name="Kim E."/>
        </authorList>
    </citation>
    <scope>NUCLEOTIDE SEQUENCE [LARGE SCALE GENOMIC DNA]</scope>
    <source>
        <strain evidence="4 5">PLY_AMNH</strain>
    </source>
</reference>
<keyword evidence="2" id="KW-0378">Hydrolase</keyword>
<gene>
    <name evidence="4" type="ORF">CYMTET_50085</name>
</gene>